<evidence type="ECO:0000313" key="3">
    <source>
        <dbReference type="EMBL" id="QEA11885.1"/>
    </source>
</evidence>
<reference evidence="3 4" key="1">
    <citation type="submission" date="2019-07" db="EMBL/GenBank/DDBJ databases">
        <title>Complete genome sequence of Comamonas sp. NLF 7-7 isolated from livestock.</title>
        <authorList>
            <person name="Kim D.H."/>
            <person name="Kim J.G."/>
        </authorList>
    </citation>
    <scope>NUCLEOTIDE SEQUENCE [LARGE SCALE GENOMIC DNA]</scope>
    <source>
        <strain evidence="3 4">NLF 7-7</strain>
    </source>
</reference>
<evidence type="ECO:0000256" key="1">
    <source>
        <dbReference type="SAM" id="SignalP"/>
    </source>
</evidence>
<organism evidence="3 4">
    <name type="scientific">Comamonas flocculans</name>
    <dbReference type="NCBI Taxonomy" id="2597701"/>
    <lineage>
        <taxon>Bacteria</taxon>
        <taxon>Pseudomonadati</taxon>
        <taxon>Pseudomonadota</taxon>
        <taxon>Betaproteobacteria</taxon>
        <taxon>Burkholderiales</taxon>
        <taxon>Comamonadaceae</taxon>
        <taxon>Comamonas</taxon>
    </lineage>
</organism>
<dbReference type="EMBL" id="CP042344">
    <property type="protein sequence ID" value="QEA11885.1"/>
    <property type="molecule type" value="Genomic_DNA"/>
</dbReference>
<evidence type="ECO:0000313" key="4">
    <source>
        <dbReference type="Proteomes" id="UP000321199"/>
    </source>
</evidence>
<accession>A0A5B8RUI1</accession>
<dbReference type="InterPro" id="IPR025392">
    <property type="entry name" value="DUF4124"/>
</dbReference>
<keyword evidence="4" id="KW-1185">Reference proteome</keyword>
<dbReference type="KEGG" id="cof:FOZ74_01895"/>
<sequence>MRYFFLLLFALFLSVAQAHTYKCKDKNGNWTEQACPDYEQRKQEEINKLSKQIEMKNWEPRIGMSASEVSQVIKSDQCRSTKAYKWCGPFKINATKTARGTREQWVFTNYNGMPLWYLYFDNGILVTIQD</sequence>
<dbReference type="Pfam" id="PF13511">
    <property type="entry name" value="DUF4124"/>
    <property type="match status" value="1"/>
</dbReference>
<dbReference type="Proteomes" id="UP000321199">
    <property type="component" value="Chromosome"/>
</dbReference>
<gene>
    <name evidence="3" type="ORF">FOZ74_01895</name>
</gene>
<name>A0A5B8RUI1_9BURK</name>
<dbReference type="RefSeq" id="WP_146911474.1">
    <property type="nucleotide sequence ID" value="NZ_CP042344.1"/>
</dbReference>
<evidence type="ECO:0000259" key="2">
    <source>
        <dbReference type="Pfam" id="PF13511"/>
    </source>
</evidence>
<keyword evidence="1" id="KW-0732">Signal</keyword>
<proteinExistence type="predicted"/>
<protein>
    <submittedName>
        <fullName evidence="3">DUF4124 domain-containing protein</fullName>
    </submittedName>
</protein>
<feature type="chain" id="PRO_5023024093" evidence="1">
    <location>
        <begin position="19"/>
        <end position="130"/>
    </location>
</feature>
<dbReference type="OrthoDB" id="9794377at2"/>
<feature type="domain" description="DUF4124" evidence="2">
    <location>
        <begin position="7"/>
        <end position="46"/>
    </location>
</feature>
<feature type="signal peptide" evidence="1">
    <location>
        <begin position="1"/>
        <end position="18"/>
    </location>
</feature>
<dbReference type="AlphaFoldDB" id="A0A5B8RUI1"/>